<evidence type="ECO:0000256" key="1">
    <source>
        <dbReference type="SAM" id="MobiDB-lite"/>
    </source>
</evidence>
<keyword evidence="3" id="KW-1185">Reference proteome</keyword>
<sequence length="565" mass="64492">MPERWCVDYNEEQIRQAALRSGPNGFVGFLEFNPSVFGIRNAPQIMDLSSCGGYSIDESELRALPQQKKKNSKEDCELDIVTMRQMLGLDAQTTHRPHVRMPMAPVHAVARGKELAVAIGELVMVIHFFTEGHLLVDYTSNHGFFQTIVPCGEKGKSFQLPSDLEDPTIAAGPKRHARKMWTIVGRRYTISGVDHQAFMTARLGRMRRTVETQDLRPGSALWDTIWDAGHGPDWFLEKEKAVEQYDSWALTFPQEESRKPILDVITGDQQTFNGMGAWMATDLLARCCIHPLQPASAVKRSKMFISRIRAEMLRMAGLFRPAFKKPEVKWVYVFMPKGSPYSFCEHAHRSWSGAVWVYRRTKANLSPEQMELAPLGYLDPRYNLHADGEATIDPSKEHLEPRHFLYRDFPIHVYRKGSGKYYTYIQAAPPREWYDGVSIVEPDDDVFGNGYLNKSTLGPYSFELFVKSRLSKTKPQRGRPAKLKTGSRGGPKSEHNKNKLEAYARSSKRRRISYELGLELQRTEEAHDDGLIEVGERDDASSFHDGSLAQDDGRRRSQRLRKHDK</sequence>
<dbReference type="RefSeq" id="XP_007871419.1">
    <property type="nucleotide sequence ID" value="XM_007873228.1"/>
</dbReference>
<dbReference type="EMBL" id="KB469352">
    <property type="protein sequence ID" value="EPQ50125.1"/>
    <property type="molecule type" value="Genomic_DNA"/>
</dbReference>
<dbReference type="Gene3D" id="1.10.8.50">
    <property type="match status" value="1"/>
</dbReference>
<gene>
    <name evidence="2" type="ORF">GLOTRDRAFT_112762</name>
</gene>
<dbReference type="eggNOG" id="ENOG502SPCJ">
    <property type="taxonomic scope" value="Eukaryota"/>
</dbReference>
<reference evidence="2 3" key="1">
    <citation type="journal article" date="2012" name="Science">
        <title>The Paleozoic origin of enzymatic lignin decomposition reconstructed from 31 fungal genomes.</title>
        <authorList>
            <person name="Floudas D."/>
            <person name="Binder M."/>
            <person name="Riley R."/>
            <person name="Barry K."/>
            <person name="Blanchette R.A."/>
            <person name="Henrissat B."/>
            <person name="Martinez A.T."/>
            <person name="Otillar R."/>
            <person name="Spatafora J.W."/>
            <person name="Yadav J.S."/>
            <person name="Aerts A."/>
            <person name="Benoit I."/>
            <person name="Boyd A."/>
            <person name="Carlson A."/>
            <person name="Copeland A."/>
            <person name="Coutinho P.M."/>
            <person name="de Vries R.P."/>
            <person name="Ferreira P."/>
            <person name="Findley K."/>
            <person name="Foster B."/>
            <person name="Gaskell J."/>
            <person name="Glotzer D."/>
            <person name="Gorecki P."/>
            <person name="Heitman J."/>
            <person name="Hesse C."/>
            <person name="Hori C."/>
            <person name="Igarashi K."/>
            <person name="Jurgens J.A."/>
            <person name="Kallen N."/>
            <person name="Kersten P."/>
            <person name="Kohler A."/>
            <person name="Kuees U."/>
            <person name="Kumar T.K.A."/>
            <person name="Kuo A."/>
            <person name="LaButti K."/>
            <person name="Larrondo L.F."/>
            <person name="Lindquist E."/>
            <person name="Ling A."/>
            <person name="Lombard V."/>
            <person name="Lucas S."/>
            <person name="Lundell T."/>
            <person name="Martin R."/>
            <person name="McLaughlin D.J."/>
            <person name="Morgenstern I."/>
            <person name="Morin E."/>
            <person name="Murat C."/>
            <person name="Nagy L.G."/>
            <person name="Nolan M."/>
            <person name="Ohm R.A."/>
            <person name="Patyshakuliyeva A."/>
            <person name="Rokas A."/>
            <person name="Ruiz-Duenas F.J."/>
            <person name="Sabat G."/>
            <person name="Salamov A."/>
            <person name="Samejima M."/>
            <person name="Schmutz J."/>
            <person name="Slot J.C."/>
            <person name="St John F."/>
            <person name="Stenlid J."/>
            <person name="Sun H."/>
            <person name="Sun S."/>
            <person name="Syed K."/>
            <person name="Tsang A."/>
            <person name="Wiebenga A."/>
            <person name="Young D."/>
            <person name="Pisabarro A."/>
            <person name="Eastwood D.C."/>
            <person name="Martin F."/>
            <person name="Cullen D."/>
            <person name="Grigoriev I.V."/>
            <person name="Hibbett D.S."/>
        </authorList>
    </citation>
    <scope>NUCLEOTIDE SEQUENCE [LARGE SCALE GENOMIC DNA]</scope>
    <source>
        <strain evidence="2 3">ATCC 11539</strain>
    </source>
</reference>
<dbReference type="OrthoDB" id="3025211at2759"/>
<proteinExistence type="predicted"/>
<organism evidence="2 3">
    <name type="scientific">Gloeophyllum trabeum (strain ATCC 11539 / FP-39264 / Madison 617)</name>
    <name type="common">Brown rot fungus</name>
    <dbReference type="NCBI Taxonomy" id="670483"/>
    <lineage>
        <taxon>Eukaryota</taxon>
        <taxon>Fungi</taxon>
        <taxon>Dikarya</taxon>
        <taxon>Basidiomycota</taxon>
        <taxon>Agaricomycotina</taxon>
        <taxon>Agaricomycetes</taxon>
        <taxon>Gloeophyllales</taxon>
        <taxon>Gloeophyllaceae</taxon>
        <taxon>Gloeophyllum</taxon>
    </lineage>
</organism>
<dbReference type="Proteomes" id="UP000030669">
    <property type="component" value="Unassembled WGS sequence"/>
</dbReference>
<protein>
    <submittedName>
        <fullName evidence="2">Uncharacterized protein</fullName>
    </submittedName>
</protein>
<name>S7R6W1_GLOTA</name>
<dbReference type="HOGENOM" id="CLU_482358_0_0_1"/>
<evidence type="ECO:0000313" key="2">
    <source>
        <dbReference type="EMBL" id="EPQ50125.1"/>
    </source>
</evidence>
<feature type="region of interest" description="Disordered" evidence="1">
    <location>
        <begin position="471"/>
        <end position="505"/>
    </location>
</feature>
<dbReference type="GeneID" id="19299608"/>
<feature type="compositionally biased region" description="Basic residues" evidence="1">
    <location>
        <begin position="556"/>
        <end position="565"/>
    </location>
</feature>
<feature type="compositionally biased region" description="Basic and acidic residues" evidence="1">
    <location>
        <begin position="491"/>
        <end position="502"/>
    </location>
</feature>
<dbReference type="KEGG" id="gtr:GLOTRDRAFT_112762"/>
<evidence type="ECO:0000313" key="3">
    <source>
        <dbReference type="Proteomes" id="UP000030669"/>
    </source>
</evidence>
<dbReference type="AlphaFoldDB" id="S7R6W1"/>
<feature type="compositionally biased region" description="Basic residues" evidence="1">
    <location>
        <begin position="471"/>
        <end position="482"/>
    </location>
</feature>
<accession>S7R6W1</accession>
<feature type="compositionally biased region" description="Basic and acidic residues" evidence="1">
    <location>
        <begin position="525"/>
        <end position="542"/>
    </location>
</feature>
<feature type="region of interest" description="Disordered" evidence="1">
    <location>
        <begin position="525"/>
        <end position="565"/>
    </location>
</feature>
<dbReference type="OMA" id="KNNQYDW"/>